<gene>
    <name evidence="10" type="ORF">HanXRQr2_Chr04g0165721</name>
</gene>
<dbReference type="GO" id="GO:0002229">
    <property type="term" value="P:defense response to oomycetes"/>
    <property type="evidence" value="ECO:0007669"/>
    <property type="project" value="UniProtKB-ARBA"/>
</dbReference>
<comment type="cofactor">
    <cofactor evidence="1">
        <name>L-ascorbate</name>
        <dbReference type="ChEBI" id="CHEBI:38290"/>
    </cofactor>
</comment>
<dbReference type="PROSITE" id="PS51471">
    <property type="entry name" value="FE2OG_OXY"/>
    <property type="match status" value="1"/>
</dbReference>
<comment type="catalytic activity">
    <reaction evidence="7">
        <text>salicylate + NADH + O2 + H(+) = 2,3-dihydroxybenzoate + NAD(+) + H2O</text>
        <dbReference type="Rhea" id="RHEA:51792"/>
        <dbReference type="ChEBI" id="CHEBI:15377"/>
        <dbReference type="ChEBI" id="CHEBI:15378"/>
        <dbReference type="ChEBI" id="CHEBI:15379"/>
        <dbReference type="ChEBI" id="CHEBI:30762"/>
        <dbReference type="ChEBI" id="CHEBI:36654"/>
        <dbReference type="ChEBI" id="CHEBI:57540"/>
        <dbReference type="ChEBI" id="CHEBI:57945"/>
    </reaction>
</comment>
<keyword evidence="6 8" id="KW-0408">Iron</keyword>
<evidence type="ECO:0000256" key="8">
    <source>
        <dbReference type="RuleBase" id="RU003682"/>
    </source>
</evidence>
<dbReference type="Proteomes" id="UP000215914">
    <property type="component" value="Unassembled WGS sequence"/>
</dbReference>
<dbReference type="InterPro" id="IPR005123">
    <property type="entry name" value="Oxoglu/Fe-dep_dioxygenase_dom"/>
</dbReference>
<dbReference type="FunFam" id="2.60.120.330:FF:000007">
    <property type="entry name" value="Protein DMR6-like oxygenase 2"/>
    <property type="match status" value="1"/>
</dbReference>
<dbReference type="InterPro" id="IPR026992">
    <property type="entry name" value="DIOX_N"/>
</dbReference>
<evidence type="ECO:0000259" key="9">
    <source>
        <dbReference type="PROSITE" id="PS51471"/>
    </source>
</evidence>
<accession>A0A9K3NSC9</accession>
<dbReference type="Pfam" id="PF03171">
    <property type="entry name" value="2OG-FeII_Oxy"/>
    <property type="match status" value="1"/>
</dbReference>
<sequence>MSTCYALTSQFPSLLRILLVGPTNLTTVIPPPMAGKVISSGIQYTTLPDSYVRPVNDRPNLSQVSECNDVPVIDIGGADRELISRQIGDACRHYGFFQVINHGVADELVKKMEQVGRDFFQLPVEEKMKLYSEDPTKTMRLSTSFNVKKEQVHNWRDYLRLHCYPLDQYSPEWPSNPCYFKEYVGNYCIAVRELGMRILEFISESLGLEKERLNMILGEQGQHMAINHYPVCPEPELTYGLPGHTDPNALTILLQDTLVSGLQVQKDGKWVAVKPHPNAFVINIGDQLEALSNGEYKSVWHRAVVNSDQPRMSIASFLCPCNDSVLSAPNELIKDGSTRVFKDFTYTEYYKKFWSRNLDQEHCLEFFKN</sequence>
<keyword evidence="5 8" id="KW-0560">Oxidoreductase</keyword>
<dbReference type="PANTHER" id="PTHR47991">
    <property type="entry name" value="OXOGLUTARATE/IRON-DEPENDENT DIOXYGENASE"/>
    <property type="match status" value="1"/>
</dbReference>
<protein>
    <submittedName>
        <fullName evidence="10">Flavanone 3-dioxygenase</fullName>
        <ecNumber evidence="10">1.14.11.9</ecNumber>
    </submittedName>
</protein>
<dbReference type="Gene3D" id="2.60.120.330">
    <property type="entry name" value="B-lactam Antibiotic, Isopenicillin N Synthase, Chain"/>
    <property type="match status" value="1"/>
</dbReference>
<feature type="domain" description="Fe2OG dioxygenase" evidence="9">
    <location>
        <begin position="220"/>
        <end position="320"/>
    </location>
</feature>
<organism evidence="10 11">
    <name type="scientific">Helianthus annuus</name>
    <name type="common">Common sunflower</name>
    <dbReference type="NCBI Taxonomy" id="4232"/>
    <lineage>
        <taxon>Eukaryota</taxon>
        <taxon>Viridiplantae</taxon>
        <taxon>Streptophyta</taxon>
        <taxon>Embryophyta</taxon>
        <taxon>Tracheophyta</taxon>
        <taxon>Spermatophyta</taxon>
        <taxon>Magnoliopsida</taxon>
        <taxon>eudicotyledons</taxon>
        <taxon>Gunneridae</taxon>
        <taxon>Pentapetalae</taxon>
        <taxon>asterids</taxon>
        <taxon>campanulids</taxon>
        <taxon>Asterales</taxon>
        <taxon>Asteraceae</taxon>
        <taxon>Asteroideae</taxon>
        <taxon>Heliantheae alliance</taxon>
        <taxon>Heliantheae</taxon>
        <taxon>Helianthus</taxon>
    </lineage>
</organism>
<evidence type="ECO:0000313" key="10">
    <source>
        <dbReference type="EMBL" id="KAF5810125.1"/>
    </source>
</evidence>
<keyword evidence="11" id="KW-1185">Reference proteome</keyword>
<comment type="caution">
    <text evidence="10">The sequence shown here is derived from an EMBL/GenBank/DDBJ whole genome shotgun (WGS) entry which is preliminary data.</text>
</comment>
<dbReference type="AlphaFoldDB" id="A0A9K3NSC9"/>
<evidence type="ECO:0000256" key="7">
    <source>
        <dbReference type="ARBA" id="ARBA00052233"/>
    </source>
</evidence>
<evidence type="ECO:0000256" key="2">
    <source>
        <dbReference type="ARBA" id="ARBA00008056"/>
    </source>
</evidence>
<dbReference type="SUPFAM" id="SSF51197">
    <property type="entry name" value="Clavaminate synthase-like"/>
    <property type="match status" value="1"/>
</dbReference>
<evidence type="ECO:0000313" key="11">
    <source>
        <dbReference type="Proteomes" id="UP000215914"/>
    </source>
</evidence>
<dbReference type="GO" id="GO:0016706">
    <property type="term" value="F:2-oxoglutarate-dependent dioxygenase activity"/>
    <property type="evidence" value="ECO:0000318"/>
    <property type="project" value="GO_Central"/>
</dbReference>
<dbReference type="GO" id="GO:0045486">
    <property type="term" value="F:flavanone 3-dioxygenase activity"/>
    <property type="evidence" value="ECO:0007669"/>
    <property type="project" value="UniProtKB-EC"/>
</dbReference>
<dbReference type="EMBL" id="MNCJ02000319">
    <property type="protein sequence ID" value="KAF5810125.1"/>
    <property type="molecule type" value="Genomic_DNA"/>
</dbReference>
<keyword evidence="3 8" id="KW-0479">Metal-binding</keyword>
<proteinExistence type="inferred from homology"/>
<dbReference type="EC" id="1.14.11.9" evidence="10"/>
<comment type="similarity">
    <text evidence="2 8">Belongs to the iron/ascorbate-dependent oxidoreductase family.</text>
</comment>
<dbReference type="Gramene" id="mRNA:HanXRQr2_Chr04g0165721">
    <property type="protein sequence ID" value="mRNA:HanXRQr2_Chr04g0165721"/>
    <property type="gene ID" value="HanXRQr2_Chr04g0165721"/>
</dbReference>
<evidence type="ECO:0000256" key="4">
    <source>
        <dbReference type="ARBA" id="ARBA00022964"/>
    </source>
</evidence>
<keyword evidence="4" id="KW-0223">Dioxygenase</keyword>
<name>A0A9K3NSC9_HELAN</name>
<evidence type="ECO:0000256" key="1">
    <source>
        <dbReference type="ARBA" id="ARBA00001961"/>
    </source>
</evidence>
<evidence type="ECO:0000256" key="6">
    <source>
        <dbReference type="ARBA" id="ARBA00023004"/>
    </source>
</evidence>
<reference evidence="10" key="1">
    <citation type="journal article" date="2017" name="Nature">
        <title>The sunflower genome provides insights into oil metabolism, flowering and Asterid evolution.</title>
        <authorList>
            <person name="Badouin H."/>
            <person name="Gouzy J."/>
            <person name="Grassa C.J."/>
            <person name="Murat F."/>
            <person name="Staton S.E."/>
            <person name="Cottret L."/>
            <person name="Lelandais-Briere C."/>
            <person name="Owens G.L."/>
            <person name="Carrere S."/>
            <person name="Mayjonade B."/>
            <person name="Legrand L."/>
            <person name="Gill N."/>
            <person name="Kane N.C."/>
            <person name="Bowers J.E."/>
            <person name="Hubner S."/>
            <person name="Bellec A."/>
            <person name="Berard A."/>
            <person name="Berges H."/>
            <person name="Blanchet N."/>
            <person name="Boniface M.C."/>
            <person name="Brunel D."/>
            <person name="Catrice O."/>
            <person name="Chaidir N."/>
            <person name="Claudel C."/>
            <person name="Donnadieu C."/>
            <person name="Faraut T."/>
            <person name="Fievet G."/>
            <person name="Helmstetter N."/>
            <person name="King M."/>
            <person name="Knapp S.J."/>
            <person name="Lai Z."/>
            <person name="Le Paslier M.C."/>
            <person name="Lippi Y."/>
            <person name="Lorenzon L."/>
            <person name="Mandel J.R."/>
            <person name="Marage G."/>
            <person name="Marchand G."/>
            <person name="Marquand E."/>
            <person name="Bret-Mestries E."/>
            <person name="Morien E."/>
            <person name="Nambeesan S."/>
            <person name="Nguyen T."/>
            <person name="Pegot-Espagnet P."/>
            <person name="Pouilly N."/>
            <person name="Raftis F."/>
            <person name="Sallet E."/>
            <person name="Schiex T."/>
            <person name="Thomas J."/>
            <person name="Vandecasteele C."/>
            <person name="Vares D."/>
            <person name="Vear F."/>
            <person name="Vautrin S."/>
            <person name="Crespi M."/>
            <person name="Mangin B."/>
            <person name="Burke J.M."/>
            <person name="Salse J."/>
            <person name="Munos S."/>
            <person name="Vincourt P."/>
            <person name="Rieseberg L.H."/>
            <person name="Langlade N.B."/>
        </authorList>
    </citation>
    <scope>NUCLEOTIDE SEQUENCE</scope>
    <source>
        <tissue evidence="10">Leaves</tissue>
    </source>
</reference>
<dbReference type="InterPro" id="IPR044861">
    <property type="entry name" value="IPNS-like_FE2OG_OXY"/>
</dbReference>
<dbReference type="InterPro" id="IPR050295">
    <property type="entry name" value="Plant_2OG-oxidoreductases"/>
</dbReference>
<evidence type="ECO:0000256" key="5">
    <source>
        <dbReference type="ARBA" id="ARBA00023002"/>
    </source>
</evidence>
<reference evidence="10" key="2">
    <citation type="submission" date="2020-06" db="EMBL/GenBank/DDBJ databases">
        <title>Helianthus annuus Genome sequencing and assembly Release 2.</title>
        <authorList>
            <person name="Gouzy J."/>
            <person name="Langlade N."/>
            <person name="Munos S."/>
        </authorList>
    </citation>
    <scope>NUCLEOTIDE SEQUENCE</scope>
    <source>
        <tissue evidence="10">Leaves</tissue>
    </source>
</reference>
<evidence type="ECO:0000256" key="3">
    <source>
        <dbReference type="ARBA" id="ARBA00022723"/>
    </source>
</evidence>
<dbReference type="GO" id="GO:0046872">
    <property type="term" value="F:metal ion binding"/>
    <property type="evidence" value="ECO:0007669"/>
    <property type="project" value="UniProtKB-KW"/>
</dbReference>
<dbReference type="Pfam" id="PF14226">
    <property type="entry name" value="DIOX_N"/>
    <property type="match status" value="1"/>
</dbReference>
<dbReference type="InterPro" id="IPR027443">
    <property type="entry name" value="IPNS-like_sf"/>
</dbReference>